<comment type="caution">
    <text evidence="2">The sequence shown here is derived from an EMBL/GenBank/DDBJ whole genome shotgun (WGS) entry which is preliminary data.</text>
</comment>
<organism evidence="2 3">
    <name type="scientific">Brassica rapa subsp. trilocularis</name>
    <dbReference type="NCBI Taxonomy" id="1813537"/>
    <lineage>
        <taxon>Eukaryota</taxon>
        <taxon>Viridiplantae</taxon>
        <taxon>Streptophyta</taxon>
        <taxon>Embryophyta</taxon>
        <taxon>Tracheophyta</taxon>
        <taxon>Spermatophyta</taxon>
        <taxon>Magnoliopsida</taxon>
        <taxon>eudicotyledons</taxon>
        <taxon>Gunneridae</taxon>
        <taxon>Pentapetalae</taxon>
        <taxon>rosids</taxon>
        <taxon>malvids</taxon>
        <taxon>Brassicales</taxon>
        <taxon>Brassicaceae</taxon>
        <taxon>Brassiceae</taxon>
        <taxon>Brassica</taxon>
    </lineage>
</organism>
<feature type="region of interest" description="Disordered" evidence="1">
    <location>
        <begin position="97"/>
        <end position="151"/>
    </location>
</feature>
<dbReference type="EMBL" id="JADBGQ010000006">
    <property type="protein sequence ID" value="KAG5393205.1"/>
    <property type="molecule type" value="Genomic_DNA"/>
</dbReference>
<evidence type="ECO:0000313" key="3">
    <source>
        <dbReference type="Proteomes" id="UP000823674"/>
    </source>
</evidence>
<evidence type="ECO:0000313" key="2">
    <source>
        <dbReference type="EMBL" id="KAG5393205.1"/>
    </source>
</evidence>
<name>A0ABQ7M5N0_BRACM</name>
<protein>
    <submittedName>
        <fullName evidence="2">Uncharacterized protein</fullName>
    </submittedName>
</protein>
<evidence type="ECO:0000256" key="1">
    <source>
        <dbReference type="SAM" id="MobiDB-lite"/>
    </source>
</evidence>
<proteinExistence type="predicted"/>
<sequence>MRKPRQFRRRQLMTPEVEAFKALCRQFLVFNLSIQGVEDKRDGGSGFLNPVFGGLVALNRILMLIDWKLSEERSTTVEDVCEPGGIPAKRRLVSAVEKEYRRSSPDLPEYGSQSSPTARGLPSGSNPPRDGQGASDRDVKWDVHVQMGMSK</sequence>
<gene>
    <name evidence="2" type="primary">A06p022070.1_BraROA</name>
    <name evidence="2" type="ORF">IGI04_023168</name>
</gene>
<accession>A0ABQ7M5N0</accession>
<keyword evidence="3" id="KW-1185">Reference proteome</keyword>
<reference evidence="2 3" key="1">
    <citation type="submission" date="2021-03" db="EMBL/GenBank/DDBJ databases">
        <authorList>
            <person name="King G.J."/>
            <person name="Bancroft I."/>
            <person name="Baten A."/>
            <person name="Bloomfield J."/>
            <person name="Borpatragohain P."/>
            <person name="He Z."/>
            <person name="Irish N."/>
            <person name="Irwin J."/>
            <person name="Liu K."/>
            <person name="Mauleon R.P."/>
            <person name="Moore J."/>
            <person name="Morris R."/>
            <person name="Ostergaard L."/>
            <person name="Wang B."/>
            <person name="Wells R."/>
        </authorList>
    </citation>
    <scope>NUCLEOTIDE SEQUENCE [LARGE SCALE GENOMIC DNA]</scope>
    <source>
        <strain evidence="2">R-o-18</strain>
        <tissue evidence="2">Leaf</tissue>
    </source>
</reference>
<dbReference type="Proteomes" id="UP000823674">
    <property type="component" value="Chromosome A06"/>
</dbReference>